<dbReference type="SMART" id="SM00347">
    <property type="entry name" value="HTH_MARR"/>
    <property type="match status" value="1"/>
</dbReference>
<dbReference type="InterPro" id="IPR000835">
    <property type="entry name" value="HTH_MarR-typ"/>
</dbReference>
<dbReference type="PANTHER" id="PTHR33164">
    <property type="entry name" value="TRANSCRIPTIONAL REGULATOR, MARR FAMILY"/>
    <property type="match status" value="1"/>
</dbReference>
<feature type="domain" description="HTH marR-type" evidence="1">
    <location>
        <begin position="17"/>
        <end position="152"/>
    </location>
</feature>
<gene>
    <name evidence="2" type="ORF">GCM10009606_10480</name>
</gene>
<dbReference type="PROSITE" id="PS50995">
    <property type="entry name" value="HTH_MARR_2"/>
    <property type="match status" value="1"/>
</dbReference>
<evidence type="ECO:0000313" key="3">
    <source>
        <dbReference type="Proteomes" id="UP001499979"/>
    </source>
</evidence>
<dbReference type="EMBL" id="BAAAJE010000002">
    <property type="protein sequence ID" value="GAA1132260.1"/>
    <property type="molecule type" value="Genomic_DNA"/>
</dbReference>
<evidence type="ECO:0000313" key="2">
    <source>
        <dbReference type="EMBL" id="GAA1132260.1"/>
    </source>
</evidence>
<dbReference type="SUPFAM" id="SSF46785">
    <property type="entry name" value="Winged helix' DNA-binding domain"/>
    <property type="match status" value="1"/>
</dbReference>
<evidence type="ECO:0000259" key="1">
    <source>
        <dbReference type="PROSITE" id="PS50995"/>
    </source>
</evidence>
<organism evidence="2 3">
    <name type="scientific">Nocardioides aquiterrae</name>
    <dbReference type="NCBI Taxonomy" id="203799"/>
    <lineage>
        <taxon>Bacteria</taxon>
        <taxon>Bacillati</taxon>
        <taxon>Actinomycetota</taxon>
        <taxon>Actinomycetes</taxon>
        <taxon>Propionibacteriales</taxon>
        <taxon>Nocardioidaceae</taxon>
        <taxon>Nocardioides</taxon>
    </lineage>
</organism>
<keyword evidence="3" id="KW-1185">Reference proteome</keyword>
<comment type="caution">
    <text evidence="2">The sequence shown here is derived from an EMBL/GenBank/DDBJ whole genome shotgun (WGS) entry which is preliminary data.</text>
</comment>
<reference evidence="2 3" key="1">
    <citation type="journal article" date="2019" name="Int. J. Syst. Evol. Microbiol.">
        <title>The Global Catalogue of Microorganisms (GCM) 10K type strain sequencing project: providing services to taxonomists for standard genome sequencing and annotation.</title>
        <authorList>
            <consortium name="The Broad Institute Genomics Platform"/>
            <consortium name="The Broad Institute Genome Sequencing Center for Infectious Disease"/>
            <person name="Wu L."/>
            <person name="Ma J."/>
        </authorList>
    </citation>
    <scope>NUCLEOTIDE SEQUENCE [LARGE SCALE GENOMIC DNA]</scope>
    <source>
        <strain evidence="2 3">JCM 11813</strain>
    </source>
</reference>
<dbReference type="InterPro" id="IPR036390">
    <property type="entry name" value="WH_DNA-bd_sf"/>
</dbReference>
<dbReference type="RefSeq" id="WP_343906294.1">
    <property type="nucleotide sequence ID" value="NZ_BAAAJE010000002.1"/>
</dbReference>
<dbReference type="Gene3D" id="1.10.10.10">
    <property type="entry name" value="Winged helix-like DNA-binding domain superfamily/Winged helix DNA-binding domain"/>
    <property type="match status" value="1"/>
</dbReference>
<proteinExistence type="predicted"/>
<dbReference type="InterPro" id="IPR039422">
    <property type="entry name" value="MarR/SlyA-like"/>
</dbReference>
<dbReference type="Proteomes" id="UP001499979">
    <property type="component" value="Unassembled WGS sequence"/>
</dbReference>
<protein>
    <submittedName>
        <fullName evidence="2">MarR family transcriptional regulator</fullName>
    </submittedName>
</protein>
<dbReference type="InterPro" id="IPR036388">
    <property type="entry name" value="WH-like_DNA-bd_sf"/>
</dbReference>
<sequence length="179" mass="20005">MTDLGGNETIWLDEDQQRSWRALLVGMTLLLDQLDDDLHRACNLSLTEYEILVRLSESDGRQMRMAQLADALAHSRSRVTHTITRMERQGLVIRTSSPEDGRGVVASMTDQGWDLLERIAPLHVTGVRRHLVDLVSREDFEAVGRVMDAVADHLVAGHPEVELRRVSGSADGGRASQRD</sequence>
<dbReference type="Pfam" id="PF01047">
    <property type="entry name" value="MarR"/>
    <property type="match status" value="1"/>
</dbReference>
<dbReference type="PANTHER" id="PTHR33164:SF99">
    <property type="entry name" value="MARR FAMILY REGULATORY PROTEIN"/>
    <property type="match status" value="1"/>
</dbReference>
<accession>A0ABN1UAM4</accession>
<name>A0ABN1UAM4_9ACTN</name>